<organism evidence="2 3">
    <name type="scientific">Ficus carica</name>
    <name type="common">Common fig</name>
    <dbReference type="NCBI Taxonomy" id="3494"/>
    <lineage>
        <taxon>Eukaryota</taxon>
        <taxon>Viridiplantae</taxon>
        <taxon>Streptophyta</taxon>
        <taxon>Embryophyta</taxon>
        <taxon>Tracheophyta</taxon>
        <taxon>Spermatophyta</taxon>
        <taxon>Magnoliopsida</taxon>
        <taxon>eudicotyledons</taxon>
        <taxon>Gunneridae</taxon>
        <taxon>Pentapetalae</taxon>
        <taxon>rosids</taxon>
        <taxon>fabids</taxon>
        <taxon>Rosales</taxon>
        <taxon>Moraceae</taxon>
        <taxon>Ficeae</taxon>
        <taxon>Ficus</taxon>
    </lineage>
</organism>
<feature type="non-terminal residue" evidence="2">
    <location>
        <position position="1"/>
    </location>
</feature>
<dbReference type="EMBL" id="BTGU01012909">
    <property type="protein sequence ID" value="GMN72399.1"/>
    <property type="molecule type" value="Genomic_DNA"/>
</dbReference>
<name>A0AA88ECS2_FICCA</name>
<evidence type="ECO:0000256" key="1">
    <source>
        <dbReference type="SAM" id="MobiDB-lite"/>
    </source>
</evidence>
<evidence type="ECO:0000313" key="2">
    <source>
        <dbReference type="EMBL" id="GMN72399.1"/>
    </source>
</evidence>
<reference evidence="2" key="1">
    <citation type="submission" date="2023-07" db="EMBL/GenBank/DDBJ databases">
        <title>draft genome sequence of fig (Ficus carica).</title>
        <authorList>
            <person name="Takahashi T."/>
            <person name="Nishimura K."/>
        </authorList>
    </citation>
    <scope>NUCLEOTIDE SEQUENCE</scope>
</reference>
<sequence length="53" mass="5527">ILWAGVRKSWPKNNPAKPGNSWHAERTAGAACTGTAAGGHVVHAGHGIWRTKG</sequence>
<dbReference type="AlphaFoldDB" id="A0AA88ECS2"/>
<dbReference type="Proteomes" id="UP001187192">
    <property type="component" value="Unassembled WGS sequence"/>
</dbReference>
<evidence type="ECO:0000313" key="3">
    <source>
        <dbReference type="Proteomes" id="UP001187192"/>
    </source>
</evidence>
<gene>
    <name evidence="2" type="ORF">TIFTF001_053550</name>
</gene>
<proteinExistence type="predicted"/>
<comment type="caution">
    <text evidence="2">The sequence shown here is derived from an EMBL/GenBank/DDBJ whole genome shotgun (WGS) entry which is preliminary data.</text>
</comment>
<accession>A0AA88ECS2</accession>
<feature type="region of interest" description="Disordered" evidence="1">
    <location>
        <begin position="1"/>
        <end position="27"/>
    </location>
</feature>
<protein>
    <submittedName>
        <fullName evidence="2">Uncharacterized protein</fullName>
    </submittedName>
</protein>
<keyword evidence="3" id="KW-1185">Reference proteome</keyword>